<dbReference type="PATRIC" id="fig|2033.7.peg.1445"/>
<dbReference type="Pfam" id="PF23359">
    <property type="entry name" value="Lsr2_DNA-bd"/>
    <property type="match status" value="1"/>
</dbReference>
<dbReference type="EMBL" id="LDRV01000025">
    <property type="protein sequence ID" value="KTS13455.1"/>
    <property type="molecule type" value="Genomic_DNA"/>
</dbReference>
<evidence type="ECO:0000259" key="4">
    <source>
        <dbReference type="Pfam" id="PF23359"/>
    </source>
</evidence>
<dbReference type="InterPro" id="IPR042261">
    <property type="entry name" value="Lsr2-like_dimerization"/>
</dbReference>
<dbReference type="RefSeq" id="WP_058613441.1">
    <property type="nucleotide sequence ID" value="NZ_JAUTBC010000001.1"/>
</dbReference>
<dbReference type="GO" id="GO:0016746">
    <property type="term" value="F:acyltransferase activity"/>
    <property type="evidence" value="ECO:0007669"/>
    <property type="project" value="InterPro"/>
</dbReference>
<evidence type="ECO:0008006" key="7">
    <source>
        <dbReference type="Google" id="ProtNLM"/>
    </source>
</evidence>
<name>A0A147FA40_MICTE</name>
<keyword evidence="1" id="KW-0238">DNA-binding</keyword>
<dbReference type="InterPro" id="IPR036625">
    <property type="entry name" value="E3-bd_dom_sf"/>
</dbReference>
<dbReference type="InterPro" id="IPR024412">
    <property type="entry name" value="Lsr2_dim_dom"/>
</dbReference>
<dbReference type="InterPro" id="IPR055370">
    <property type="entry name" value="Lsr2_DNA-bd"/>
</dbReference>
<accession>A0A147FA40</accession>
<protein>
    <recommendedName>
        <fullName evidence="7">Lsr2 family protein</fullName>
    </recommendedName>
</protein>
<evidence type="ECO:0000313" key="6">
    <source>
        <dbReference type="Proteomes" id="UP000072189"/>
    </source>
</evidence>
<evidence type="ECO:0000313" key="5">
    <source>
        <dbReference type="EMBL" id="KTS13455.1"/>
    </source>
</evidence>
<dbReference type="AlphaFoldDB" id="A0A147FA40"/>
<evidence type="ECO:0000259" key="3">
    <source>
        <dbReference type="Pfam" id="PF11774"/>
    </source>
</evidence>
<organism evidence="5 6">
    <name type="scientific">Microbacterium testaceum</name>
    <name type="common">Aureobacterium testaceum</name>
    <name type="synonym">Brevibacterium testaceum</name>
    <dbReference type="NCBI Taxonomy" id="2033"/>
    <lineage>
        <taxon>Bacteria</taxon>
        <taxon>Bacillati</taxon>
        <taxon>Actinomycetota</taxon>
        <taxon>Actinomycetes</taxon>
        <taxon>Micrococcales</taxon>
        <taxon>Microbacteriaceae</taxon>
        <taxon>Microbacterium</taxon>
    </lineage>
</organism>
<sequence length="112" mass="12090">MAKKHITQLIDDLDGSVLESGSTITFSLEGRAYEIDLSEKNAAKLREAFEPFTTAARSIGSSNHAAHRASRGRVPSSRDLADVRAWAEKNGHSINPRGRISSAVLSAYDAAH</sequence>
<feature type="region of interest" description="Disordered" evidence="2">
    <location>
        <begin position="59"/>
        <end position="78"/>
    </location>
</feature>
<proteinExistence type="predicted"/>
<evidence type="ECO:0000256" key="1">
    <source>
        <dbReference type="ARBA" id="ARBA00023125"/>
    </source>
</evidence>
<feature type="domain" description="Lsr2 DNA-binding" evidence="4">
    <location>
        <begin position="76"/>
        <end position="111"/>
    </location>
</feature>
<dbReference type="Gene3D" id="3.30.60.230">
    <property type="entry name" value="Lsr2, dimerization domain"/>
    <property type="match status" value="1"/>
</dbReference>
<reference evidence="5 6" key="1">
    <citation type="journal article" date="2016" name="Front. Microbiol.">
        <title>Genomic Resource of Rice Seed Associated Bacteria.</title>
        <authorList>
            <person name="Midha S."/>
            <person name="Bansal K."/>
            <person name="Sharma S."/>
            <person name="Kumar N."/>
            <person name="Patil P.P."/>
            <person name="Chaudhry V."/>
            <person name="Patil P.B."/>
        </authorList>
    </citation>
    <scope>NUCLEOTIDE SEQUENCE [LARGE SCALE GENOMIC DNA]</scope>
    <source>
        <strain evidence="5 6">RSA3</strain>
    </source>
</reference>
<gene>
    <name evidence="5" type="ORF">RSA3_04345</name>
</gene>
<dbReference type="Gene3D" id="4.10.320.10">
    <property type="entry name" value="E3-binding domain"/>
    <property type="match status" value="1"/>
</dbReference>
<evidence type="ECO:0000256" key="2">
    <source>
        <dbReference type="SAM" id="MobiDB-lite"/>
    </source>
</evidence>
<dbReference type="Proteomes" id="UP000072189">
    <property type="component" value="Unassembled WGS sequence"/>
</dbReference>
<dbReference type="Pfam" id="PF11774">
    <property type="entry name" value="Lsr2"/>
    <property type="match status" value="1"/>
</dbReference>
<dbReference type="GO" id="GO:0003677">
    <property type="term" value="F:DNA binding"/>
    <property type="evidence" value="ECO:0007669"/>
    <property type="project" value="UniProtKB-KW"/>
</dbReference>
<feature type="domain" description="Lsr2 dimerization" evidence="3">
    <location>
        <begin position="1"/>
        <end position="59"/>
    </location>
</feature>
<comment type="caution">
    <text evidence="5">The sequence shown here is derived from an EMBL/GenBank/DDBJ whole genome shotgun (WGS) entry which is preliminary data.</text>
</comment>